<evidence type="ECO:0000256" key="1">
    <source>
        <dbReference type="SAM" id="MobiDB-lite"/>
    </source>
</evidence>
<feature type="region of interest" description="Disordered" evidence="1">
    <location>
        <begin position="1"/>
        <end position="49"/>
    </location>
</feature>
<sequence>MLVGPRFSEGRFGGAGRRTRGAGADVRAGQTTLSVRAGSRKGWEGDLSPNHDENVIDRAVELVVVRAESLATDAKRVTVHNGQ</sequence>
<gene>
    <name evidence="2" type="ORF">Vau01_091290</name>
</gene>
<evidence type="ECO:0000313" key="3">
    <source>
        <dbReference type="Proteomes" id="UP000612585"/>
    </source>
</evidence>
<accession>A0A8J3ZHQ4</accession>
<dbReference type="Proteomes" id="UP000612585">
    <property type="component" value="Unassembled WGS sequence"/>
</dbReference>
<keyword evidence="3" id="KW-1185">Reference proteome</keyword>
<reference evidence="2" key="1">
    <citation type="submission" date="2021-01" db="EMBL/GenBank/DDBJ databases">
        <title>Whole genome shotgun sequence of Virgisporangium aurantiacum NBRC 16421.</title>
        <authorList>
            <person name="Komaki H."/>
            <person name="Tamura T."/>
        </authorList>
    </citation>
    <scope>NUCLEOTIDE SEQUENCE</scope>
    <source>
        <strain evidence="2">NBRC 16421</strain>
    </source>
</reference>
<dbReference type="EMBL" id="BOPG01000068">
    <property type="protein sequence ID" value="GIJ61613.1"/>
    <property type="molecule type" value="Genomic_DNA"/>
</dbReference>
<organism evidence="2 3">
    <name type="scientific">Virgisporangium aurantiacum</name>
    <dbReference type="NCBI Taxonomy" id="175570"/>
    <lineage>
        <taxon>Bacteria</taxon>
        <taxon>Bacillati</taxon>
        <taxon>Actinomycetota</taxon>
        <taxon>Actinomycetes</taxon>
        <taxon>Micromonosporales</taxon>
        <taxon>Micromonosporaceae</taxon>
        <taxon>Virgisporangium</taxon>
    </lineage>
</organism>
<dbReference type="AlphaFoldDB" id="A0A8J3ZHQ4"/>
<protein>
    <submittedName>
        <fullName evidence="2">Uncharacterized protein</fullName>
    </submittedName>
</protein>
<comment type="caution">
    <text evidence="2">The sequence shown here is derived from an EMBL/GenBank/DDBJ whole genome shotgun (WGS) entry which is preliminary data.</text>
</comment>
<proteinExistence type="predicted"/>
<name>A0A8J3ZHQ4_9ACTN</name>
<evidence type="ECO:0000313" key="2">
    <source>
        <dbReference type="EMBL" id="GIJ61613.1"/>
    </source>
</evidence>